<accession>A0A0C5WWT6</accession>
<evidence type="ECO:0000259" key="1">
    <source>
        <dbReference type="PROSITE" id="PS50878"/>
    </source>
</evidence>
<organism evidence="2 3">
    <name type="scientific">Photobacterium gaetbulicola Gung47</name>
    <dbReference type="NCBI Taxonomy" id="658445"/>
    <lineage>
        <taxon>Bacteria</taxon>
        <taxon>Pseudomonadati</taxon>
        <taxon>Pseudomonadota</taxon>
        <taxon>Gammaproteobacteria</taxon>
        <taxon>Vibrionales</taxon>
        <taxon>Vibrionaceae</taxon>
        <taxon>Photobacterium</taxon>
    </lineage>
</organism>
<gene>
    <name evidence="2" type="ORF">H744_2c0838</name>
</gene>
<dbReference type="InterPro" id="IPR000477">
    <property type="entry name" value="RT_dom"/>
</dbReference>
<dbReference type="Proteomes" id="UP000032303">
    <property type="component" value="Chromosome 2"/>
</dbReference>
<evidence type="ECO:0000313" key="3">
    <source>
        <dbReference type="Proteomes" id="UP000032303"/>
    </source>
</evidence>
<feature type="domain" description="Reverse transcriptase" evidence="1">
    <location>
        <begin position="1"/>
        <end position="335"/>
    </location>
</feature>
<dbReference type="PATRIC" id="fig|658445.3.peg.2746"/>
<dbReference type="Pfam" id="PF00078">
    <property type="entry name" value="RVT_1"/>
    <property type="match status" value="1"/>
</dbReference>
<dbReference type="NCBIfam" id="NF041748">
    <property type="entry name" value="Drt3b"/>
    <property type="match status" value="1"/>
</dbReference>
<dbReference type="AlphaFoldDB" id="A0A0C5WWT6"/>
<keyword evidence="3" id="KW-1185">Reference proteome</keyword>
<proteinExistence type="predicted"/>
<dbReference type="KEGG" id="pgb:H744_2c0838"/>
<dbReference type="EMBL" id="CP005974">
    <property type="protein sequence ID" value="AJR07560.1"/>
    <property type="molecule type" value="Genomic_DNA"/>
</dbReference>
<evidence type="ECO:0000313" key="2">
    <source>
        <dbReference type="EMBL" id="AJR07560.1"/>
    </source>
</evidence>
<dbReference type="HOGENOM" id="CLU_020406_1_0_6"/>
<dbReference type="STRING" id="658445.H744_2c0838"/>
<name>A0A0C5WWT6_9GAMM</name>
<protein>
    <recommendedName>
        <fullName evidence="1">Reverse transcriptase domain-containing protein</fullName>
    </recommendedName>
</protein>
<dbReference type="CDD" id="cd01646">
    <property type="entry name" value="RT_Bac_retron_I"/>
    <property type="match status" value="1"/>
</dbReference>
<sequence>MKNLVNKGDYNRVLLSETAPLDVPNIFSNNWFYKHIYEWSINKENQCIKNKIIEDLFVCSDSSKDFVPIKYSILKSNGGLRHLGLLHPASQTQAIELYRIFSDRIISSCSKSSYSMRKPHRVSSFYYSKKDKLDNNYVFQPSTFFSYAAYNKLSRFFDSKEFLMLERKYTHFWSVDISKFFDSIYTHSISWALKNKSFAKESREKSDFSSFFDRLMQRANYNETNGIIIGNEVSRIFAELLMQAVDSELEKELDEIGLFNGKQYCIKRYVDDYFIFGSSDADLTVIKSKLESKLRFYKLSLNENKFIKRERPFITSITRAKIDTQESISWLFSFVFCYEDNNNLRLIIRPNLVKRKFIDRVMTASYEDFDAYTVMCGYSIAAILNKIKLVFKDRRFMNSDFGSQKNAIFVLLDIAFHLFNISPTSSNSLKLSTLCYSVYKYFQKMHPEDMDLFILEVSNQVDSFFSSSSFNKMSSSVNTFVPIEFSNLLCISRVMGNEYLLPAATFSKVFNIDGLKRTSQDYLSNEDSFDYFHIMSALYYAGGVDDYKSFVETLTKEINKRLLNLSRIKYDARVCYLFLDSMSCPYIDIKKKKAWAKKYEKVCFGKELSDEKSQELLEVLVNNTWFICWDTDLVFESLLDNKELIFGY</sequence>
<dbReference type="PROSITE" id="PS50878">
    <property type="entry name" value="RT_POL"/>
    <property type="match status" value="1"/>
</dbReference>
<reference evidence="2 3" key="1">
    <citation type="submission" date="2013-05" db="EMBL/GenBank/DDBJ databases">
        <title>Complete genome sequence of the lipase-producing bacterium Photobacterium gaetbulicola Gung47.</title>
        <authorList>
            <person name="Kim Y.-O."/>
        </authorList>
    </citation>
    <scope>NUCLEOTIDE SEQUENCE [LARGE SCALE GENOMIC DNA]</scope>
    <source>
        <strain evidence="2 3">Gung47</strain>
    </source>
</reference>
<dbReference type="OrthoDB" id="9780724at2"/>